<dbReference type="SUPFAM" id="SSF52833">
    <property type="entry name" value="Thioredoxin-like"/>
    <property type="match status" value="1"/>
</dbReference>
<evidence type="ECO:0000313" key="3">
    <source>
        <dbReference type="Proteomes" id="UP000051386"/>
    </source>
</evidence>
<accession>A0A0R0CZP6</accession>
<sequence>MATPAGTPQPEPLRSAVDASEGWLLLEFGATWCGHCQAAKPAVQAFVQGHALDHLWVEDGKGRPLGRSFAVKLWPTLILLRDGQELARVVRPLREQDLALLQNAMTV</sequence>
<dbReference type="RefSeq" id="WP_057507664.1">
    <property type="nucleotide sequence ID" value="NZ_LDJK01000014.1"/>
</dbReference>
<dbReference type="PATRIC" id="fig|517011.3.peg.571"/>
<dbReference type="CDD" id="cd02947">
    <property type="entry name" value="TRX_family"/>
    <property type="match status" value="1"/>
</dbReference>
<comment type="caution">
    <text evidence="2">The sequence shown here is derived from an EMBL/GenBank/DDBJ whole genome shotgun (WGS) entry which is preliminary data.</text>
</comment>
<protein>
    <submittedName>
        <fullName evidence="2">Thioredoxin</fullName>
    </submittedName>
</protein>
<dbReference type="Pfam" id="PF00085">
    <property type="entry name" value="Thioredoxin"/>
    <property type="match status" value="1"/>
</dbReference>
<dbReference type="AlphaFoldDB" id="A0A0R0CZP6"/>
<gene>
    <name evidence="2" type="ORF">ABB28_05505</name>
</gene>
<dbReference type="InterPro" id="IPR036249">
    <property type="entry name" value="Thioredoxin-like_sf"/>
</dbReference>
<feature type="domain" description="Thioredoxin" evidence="1">
    <location>
        <begin position="14"/>
        <end position="98"/>
    </location>
</feature>
<name>A0A0R0CZP6_9GAMM</name>
<evidence type="ECO:0000313" key="2">
    <source>
        <dbReference type="EMBL" id="KRG75357.1"/>
    </source>
</evidence>
<dbReference type="Gene3D" id="3.40.30.10">
    <property type="entry name" value="Glutaredoxin"/>
    <property type="match status" value="1"/>
</dbReference>
<evidence type="ECO:0000259" key="1">
    <source>
        <dbReference type="Pfam" id="PF00085"/>
    </source>
</evidence>
<dbReference type="EMBL" id="LDJK01000014">
    <property type="protein sequence ID" value="KRG75357.1"/>
    <property type="molecule type" value="Genomic_DNA"/>
</dbReference>
<dbReference type="Proteomes" id="UP000051386">
    <property type="component" value="Unassembled WGS sequence"/>
</dbReference>
<organism evidence="2 3">
    <name type="scientific">Stenotrophomonas chelatiphaga</name>
    <dbReference type="NCBI Taxonomy" id="517011"/>
    <lineage>
        <taxon>Bacteria</taxon>
        <taxon>Pseudomonadati</taxon>
        <taxon>Pseudomonadota</taxon>
        <taxon>Gammaproteobacteria</taxon>
        <taxon>Lysobacterales</taxon>
        <taxon>Lysobacteraceae</taxon>
        <taxon>Stenotrophomonas</taxon>
    </lineage>
</organism>
<dbReference type="InterPro" id="IPR013766">
    <property type="entry name" value="Thioredoxin_domain"/>
</dbReference>
<proteinExistence type="predicted"/>
<keyword evidence="3" id="KW-1185">Reference proteome</keyword>
<reference evidence="2 3" key="1">
    <citation type="submission" date="2015-05" db="EMBL/GenBank/DDBJ databases">
        <title>Genome sequencing and analysis of members of genus Stenotrophomonas.</title>
        <authorList>
            <person name="Patil P.P."/>
            <person name="Midha S."/>
            <person name="Patil P.B."/>
        </authorList>
    </citation>
    <scope>NUCLEOTIDE SEQUENCE [LARGE SCALE GENOMIC DNA]</scope>
    <source>
        <strain evidence="2 3">DSM 21508</strain>
    </source>
</reference>